<protein>
    <submittedName>
        <fullName evidence="1">Uncharacterized protein</fullName>
    </submittedName>
</protein>
<sequence>MPHRPCSHHQPRTAPVCTTSYTPSLFAPSATSHRPCSHHQLRCTAPVRTTSYVAPPLFAPPATSHLPRRTTTYVAPPSSYLSRSHRPYDALFCFKETPDAIRVVKETFHEFCHLSGEAIYMQKSSILFSPNTPARFVRILCQPLAVKSKKILGTYLPNGCRWKNFVQTLACSRENSKDNLFMEILSSLDGWEEHPNQWCACCFIEAYTLNELVSQITVKCDYVPTSKILMGKFECFQTHLLDNKGPHMHSQSS</sequence>
<evidence type="ECO:0000313" key="2">
    <source>
        <dbReference type="Proteomes" id="UP000596660"/>
    </source>
</evidence>
<accession>A0A803MM96</accession>
<evidence type="ECO:0000313" key="1">
    <source>
        <dbReference type="EnsemblPlants" id="AUR62032058-RA:cds"/>
    </source>
</evidence>
<dbReference type="AlphaFoldDB" id="A0A803MM96"/>
<proteinExistence type="predicted"/>
<reference evidence="1" key="2">
    <citation type="submission" date="2021-03" db="UniProtKB">
        <authorList>
            <consortium name="EnsemblPlants"/>
        </authorList>
    </citation>
    <scope>IDENTIFICATION</scope>
</reference>
<name>A0A803MM96_CHEQI</name>
<dbReference type="Gramene" id="AUR62032058-RA">
    <property type="protein sequence ID" value="AUR62032058-RA:cds"/>
    <property type="gene ID" value="AUR62032058"/>
</dbReference>
<organism evidence="1 2">
    <name type="scientific">Chenopodium quinoa</name>
    <name type="common">Quinoa</name>
    <dbReference type="NCBI Taxonomy" id="63459"/>
    <lineage>
        <taxon>Eukaryota</taxon>
        <taxon>Viridiplantae</taxon>
        <taxon>Streptophyta</taxon>
        <taxon>Embryophyta</taxon>
        <taxon>Tracheophyta</taxon>
        <taxon>Spermatophyta</taxon>
        <taxon>Magnoliopsida</taxon>
        <taxon>eudicotyledons</taxon>
        <taxon>Gunneridae</taxon>
        <taxon>Pentapetalae</taxon>
        <taxon>Caryophyllales</taxon>
        <taxon>Chenopodiaceae</taxon>
        <taxon>Chenopodioideae</taxon>
        <taxon>Atripliceae</taxon>
        <taxon>Chenopodium</taxon>
    </lineage>
</organism>
<reference evidence="1" key="1">
    <citation type="journal article" date="2017" name="Nature">
        <title>The genome of Chenopodium quinoa.</title>
        <authorList>
            <person name="Jarvis D.E."/>
            <person name="Ho Y.S."/>
            <person name="Lightfoot D.J."/>
            <person name="Schmoeckel S.M."/>
            <person name="Li B."/>
            <person name="Borm T.J.A."/>
            <person name="Ohyanagi H."/>
            <person name="Mineta K."/>
            <person name="Michell C.T."/>
            <person name="Saber N."/>
            <person name="Kharbatia N.M."/>
            <person name="Rupper R.R."/>
            <person name="Sharp A.R."/>
            <person name="Dally N."/>
            <person name="Boughton B.A."/>
            <person name="Woo Y.H."/>
            <person name="Gao G."/>
            <person name="Schijlen E.G.W.M."/>
            <person name="Guo X."/>
            <person name="Momin A.A."/>
            <person name="Negrao S."/>
            <person name="Al-Babili S."/>
            <person name="Gehring C."/>
            <person name="Roessner U."/>
            <person name="Jung C."/>
            <person name="Murphy K."/>
            <person name="Arold S.T."/>
            <person name="Gojobori T."/>
            <person name="van der Linden C.G."/>
            <person name="van Loo E.N."/>
            <person name="Jellen E.N."/>
            <person name="Maughan P.J."/>
            <person name="Tester M."/>
        </authorList>
    </citation>
    <scope>NUCLEOTIDE SEQUENCE [LARGE SCALE GENOMIC DNA]</scope>
    <source>
        <strain evidence="1">cv. PI 614886</strain>
    </source>
</reference>
<dbReference type="EnsemblPlants" id="AUR62032058-RA">
    <property type="protein sequence ID" value="AUR62032058-RA:cds"/>
    <property type="gene ID" value="AUR62032058"/>
</dbReference>
<dbReference type="Proteomes" id="UP000596660">
    <property type="component" value="Unplaced"/>
</dbReference>
<keyword evidence="2" id="KW-1185">Reference proteome</keyword>